<keyword evidence="4" id="KW-1185">Reference proteome</keyword>
<dbReference type="InterPro" id="IPR010584">
    <property type="entry name" value="ExoDNase_VIII"/>
</dbReference>
<dbReference type="KEGG" id="ebt:EBL_c20880"/>
<organism evidence="3 4">
    <name type="scientific">Shimwellia blattae (strain ATCC 29907 / DSM 4481 / JCM 1650 / NBRC 105725 / CDC 9005-74)</name>
    <name type="common">Escherichia blattae</name>
    <dbReference type="NCBI Taxonomy" id="630626"/>
    <lineage>
        <taxon>Bacteria</taxon>
        <taxon>Pseudomonadati</taxon>
        <taxon>Pseudomonadota</taxon>
        <taxon>Gammaproteobacteria</taxon>
        <taxon>Enterobacterales</taxon>
        <taxon>Enterobacteriaceae</taxon>
        <taxon>Shimwellia</taxon>
    </lineage>
</organism>
<gene>
    <name evidence="3" type="ordered locus">EBL_c20880</name>
</gene>
<dbReference type="eggNOG" id="COG0847">
    <property type="taxonomic scope" value="Bacteria"/>
</dbReference>
<dbReference type="EMBL" id="CP001560">
    <property type="protein sequence ID" value="AFJ47179.1"/>
    <property type="molecule type" value="Genomic_DNA"/>
</dbReference>
<dbReference type="Proteomes" id="UP000001955">
    <property type="component" value="Chromosome"/>
</dbReference>
<feature type="domain" description="3'-5' exoribonuclease Rv2179c-like" evidence="2">
    <location>
        <begin position="421"/>
        <end position="599"/>
    </location>
</feature>
<dbReference type="OrthoDB" id="256590at2"/>
<feature type="compositionally biased region" description="Basic and acidic residues" evidence="1">
    <location>
        <begin position="355"/>
        <end position="365"/>
    </location>
</feature>
<feature type="region of interest" description="Disordered" evidence="1">
    <location>
        <begin position="343"/>
        <end position="371"/>
    </location>
</feature>
<evidence type="ECO:0000256" key="1">
    <source>
        <dbReference type="SAM" id="MobiDB-lite"/>
    </source>
</evidence>
<dbReference type="GO" id="GO:0051908">
    <property type="term" value="F:double-stranded DNA 5'-3' DNA exonuclease activity"/>
    <property type="evidence" value="ECO:0007669"/>
    <property type="project" value="InterPro"/>
</dbReference>
<dbReference type="PATRIC" id="fig|630626.3.peg.2028"/>
<dbReference type="AlphaFoldDB" id="I2B9H5"/>
<dbReference type="STRING" id="630626.EBL_c20880"/>
<accession>I2B9H5</accession>
<dbReference type="InterPro" id="IPR012337">
    <property type="entry name" value="RNaseH-like_sf"/>
</dbReference>
<proteinExistence type="predicted"/>
<evidence type="ECO:0000259" key="2">
    <source>
        <dbReference type="Pfam" id="PF16473"/>
    </source>
</evidence>
<protein>
    <submittedName>
        <fullName evidence="3">Exonuclease family protein</fullName>
    </submittedName>
</protein>
<keyword evidence="3" id="KW-0269">Exonuclease</keyword>
<dbReference type="GO" id="GO:0003676">
    <property type="term" value="F:nucleic acid binding"/>
    <property type="evidence" value="ECO:0007669"/>
    <property type="project" value="InterPro"/>
</dbReference>
<keyword evidence="3" id="KW-0540">Nuclease</keyword>
<dbReference type="Pfam" id="PF06630">
    <property type="entry name" value="Exonuc_VIII"/>
    <property type="match status" value="1"/>
</dbReference>
<reference evidence="3 4" key="1">
    <citation type="journal article" date="2012" name="J. Bacteriol.">
        <title>Complete genome sequence of the B12-producing Shimwellia blattae strain DSM 4481, isolated from a cockroach.</title>
        <authorList>
            <person name="Brzuszkiewicz E."/>
            <person name="Waschkowitz T."/>
            <person name="Wiezer A."/>
            <person name="Daniel R."/>
        </authorList>
    </citation>
    <scope>NUCLEOTIDE SEQUENCE [LARGE SCALE GENOMIC DNA]</scope>
    <source>
        <strain evidence="4">ATCC 29907 / DSM 4481 / JCM 1650 / NBRC 105725 / CDC 9005-74</strain>
    </source>
</reference>
<dbReference type="HOGENOM" id="CLU_009076_3_1_6"/>
<name>I2B9H5_SHIBC</name>
<sequence length="605" mass="66999">MNTYAYYIKAKAKSDAKSLFCWFSAKSDSRAEREIANILEDADIATGRGTDYQLPQRTGWHAVDDLPREGILDETWCERYTLSADDNMTWESIITDLPPATGTDTVNIASLTFGHRVLAHLLSPAAMLYDINKPLRTQICAIEMNTDAQYEQNLLLACKSIDQIKYFPEKQLWDLVQAIALAFPCDEGAPVLADLLDFLKGYVAITEPGRLDYTHNWIEKWRASKSPGAAASAGTPTPRPARGAPQNFRSLNIEIACALWPGDLDYHAIDARIINWAKKIINDDRKDWKRWSAVIHMQADILAYDRQTIFDMIRHAPDPEVCHQGNALKSYVADFLNQHGVRSEHTGEQNSGESHCGDEEHHEEATSNVQMEADRIDETQNDAGLPESQTGERPGKSHTAADLLPVTVATLPGHQPATCFNHLMVDIECMGRHPLAPVVAIAAVFFAPETGESGPEFYEVIDLHSAITCGGQPDGEAILWWLRQSSETRAAILSDTAIPLGEALLQFELFIGSHADGGTDTVQIWGNGAAFDNAIIRQSFVSAGLEPPWCFRNDRDVRTLVALGNAAGIDLRDSIPFEGVPHHALDDARHQVKYASAIWQRLMAH</sequence>
<accession>K6W021</accession>
<evidence type="ECO:0000313" key="4">
    <source>
        <dbReference type="Proteomes" id="UP000001955"/>
    </source>
</evidence>
<dbReference type="Pfam" id="PF16473">
    <property type="entry name" value="Rv2179c-like"/>
    <property type="match status" value="1"/>
</dbReference>
<dbReference type="Gene3D" id="3.30.420.10">
    <property type="entry name" value="Ribonuclease H-like superfamily/Ribonuclease H"/>
    <property type="match status" value="1"/>
</dbReference>
<keyword evidence="3" id="KW-0378">Hydrolase</keyword>
<dbReference type="RefSeq" id="WP_002443615.1">
    <property type="nucleotide sequence ID" value="NC_017910.1"/>
</dbReference>
<dbReference type="InterPro" id="IPR033390">
    <property type="entry name" value="Rv2179c-like"/>
</dbReference>
<evidence type="ECO:0000313" key="3">
    <source>
        <dbReference type="EMBL" id="AFJ47179.1"/>
    </source>
</evidence>
<dbReference type="SUPFAM" id="SSF53098">
    <property type="entry name" value="Ribonuclease H-like"/>
    <property type="match status" value="1"/>
</dbReference>
<dbReference type="InterPro" id="IPR036397">
    <property type="entry name" value="RNaseH_sf"/>
</dbReference>